<dbReference type="AlphaFoldDB" id="A0A9C6WA22"/>
<gene>
    <name evidence="4" type="primary">LOC127740490</name>
</gene>
<accession>A0A9C6WA22</accession>
<evidence type="ECO:0000313" key="3">
    <source>
        <dbReference type="Proteomes" id="UP000515211"/>
    </source>
</evidence>
<evidence type="ECO:0000313" key="4">
    <source>
        <dbReference type="RefSeq" id="XP_052107432.1"/>
    </source>
</evidence>
<dbReference type="PANTHER" id="PTHR37610:SF55">
    <property type="entry name" value="RETROTRANSPOSON COPIA-LIKE N-TERMINAL DOMAIN-CONTAINING PROTEIN"/>
    <property type="match status" value="1"/>
</dbReference>
<keyword evidence="3" id="KW-1185">Reference proteome</keyword>
<evidence type="ECO:0000259" key="2">
    <source>
        <dbReference type="Pfam" id="PF22936"/>
    </source>
</evidence>
<dbReference type="RefSeq" id="XP_052107432.1">
    <property type="nucleotide sequence ID" value="XM_052251472.1"/>
</dbReference>
<dbReference type="InterPro" id="IPR029472">
    <property type="entry name" value="Copia-like_N"/>
</dbReference>
<dbReference type="KEGG" id="adu:127740490"/>
<evidence type="ECO:0000259" key="1">
    <source>
        <dbReference type="Pfam" id="PF14244"/>
    </source>
</evidence>
<organism evidence="3 4">
    <name type="scientific">Arachis duranensis</name>
    <name type="common">Wild peanut</name>
    <dbReference type="NCBI Taxonomy" id="130453"/>
    <lineage>
        <taxon>Eukaryota</taxon>
        <taxon>Viridiplantae</taxon>
        <taxon>Streptophyta</taxon>
        <taxon>Embryophyta</taxon>
        <taxon>Tracheophyta</taxon>
        <taxon>Spermatophyta</taxon>
        <taxon>Magnoliopsida</taxon>
        <taxon>eudicotyledons</taxon>
        <taxon>Gunneridae</taxon>
        <taxon>Pentapetalae</taxon>
        <taxon>rosids</taxon>
        <taxon>fabids</taxon>
        <taxon>Fabales</taxon>
        <taxon>Fabaceae</taxon>
        <taxon>Papilionoideae</taxon>
        <taxon>50 kb inversion clade</taxon>
        <taxon>dalbergioids sensu lato</taxon>
        <taxon>Dalbergieae</taxon>
        <taxon>Pterocarpus clade</taxon>
        <taxon>Arachis</taxon>
    </lineage>
</organism>
<dbReference type="Pfam" id="PF22936">
    <property type="entry name" value="Pol_BBD"/>
    <property type="match status" value="1"/>
</dbReference>
<reference evidence="3" key="1">
    <citation type="journal article" date="2016" name="Nat. Genet.">
        <title>The genome sequences of Arachis duranensis and Arachis ipaensis, the diploid ancestors of cultivated peanut.</title>
        <authorList>
            <person name="Bertioli D.J."/>
            <person name="Cannon S.B."/>
            <person name="Froenicke L."/>
            <person name="Huang G."/>
            <person name="Farmer A.D."/>
            <person name="Cannon E.K."/>
            <person name="Liu X."/>
            <person name="Gao D."/>
            <person name="Clevenger J."/>
            <person name="Dash S."/>
            <person name="Ren L."/>
            <person name="Moretzsohn M.C."/>
            <person name="Shirasawa K."/>
            <person name="Huang W."/>
            <person name="Vidigal B."/>
            <person name="Abernathy B."/>
            <person name="Chu Y."/>
            <person name="Niederhuth C.E."/>
            <person name="Umale P."/>
            <person name="Araujo A.C."/>
            <person name="Kozik A."/>
            <person name="Kim K.D."/>
            <person name="Burow M.D."/>
            <person name="Varshney R.K."/>
            <person name="Wang X."/>
            <person name="Zhang X."/>
            <person name="Barkley N."/>
            <person name="Guimaraes P.M."/>
            <person name="Isobe S."/>
            <person name="Guo B."/>
            <person name="Liao B."/>
            <person name="Stalker H.T."/>
            <person name="Schmitz R.J."/>
            <person name="Scheffler B.E."/>
            <person name="Leal-Bertioli S.C."/>
            <person name="Xun X."/>
            <person name="Jackson S.A."/>
            <person name="Michelmore R."/>
            <person name="Ozias-Akins P."/>
        </authorList>
    </citation>
    <scope>NUCLEOTIDE SEQUENCE [LARGE SCALE GENOMIC DNA]</scope>
    <source>
        <strain evidence="3">cv. V14167</strain>
    </source>
</reference>
<sequence>MNPSLDPTSPYFLHPGESPGTPLISTILGTNNYHLWERAMWRALRSKNKVKFIDGSTEKPKSSDSLFEAWERCNTYVISWISLSLSSEIAQSVLWIDSAVELWKELQHRYQQGDIFRIAELEEELFAVKQGDLSITGYYTKLKRIWEELDNYRPIPQCSHCRGRCNCEYSVVRGYKEDSCVVRLLRGLNEQFSTARSQLMMTKPLPGIDEAFSLLLQQERQLNAGEMVEDRILMANSGGFRGRGRGRSGIGRGNPGRGGRNSRYCTFCGKSGHLVDVCYRKHGFPPHLKNGGNGNAINNVIADENSDEISNEIQKDSEANSKFDFNSEQREAPSVCLNQQDAQPRHSINQIYTTTLPSNEGISYIMSLSVFSPGSWVIDSGATNHVAFSTKSFQTLEEIKSVLINMPDGSHTIAKLAGKVMFSEQFFLNHVFFIPNFKFNLIAVSKLTKDLKCKLVFDEDNCEIQDKATTKIIGVAEQRMGLYAFESLIPVPATHNNIAHASALTTHISQPSQTAESTLQCTSTNTSTLRH</sequence>
<dbReference type="PANTHER" id="PTHR37610">
    <property type="entry name" value="CCHC-TYPE DOMAIN-CONTAINING PROTEIN"/>
    <property type="match status" value="1"/>
</dbReference>
<dbReference type="Proteomes" id="UP000515211">
    <property type="component" value="Chromosome 7"/>
</dbReference>
<proteinExistence type="predicted"/>
<feature type="domain" description="Retrovirus-related Pol polyprotein from transposon TNT 1-94-like beta-barrel" evidence="2">
    <location>
        <begin position="376"/>
        <end position="449"/>
    </location>
</feature>
<protein>
    <submittedName>
        <fullName evidence="4">Uncharacterized protein LOC127740490</fullName>
    </submittedName>
</protein>
<feature type="domain" description="Retrotransposon Copia-like N-terminal" evidence="1">
    <location>
        <begin position="14"/>
        <end position="61"/>
    </location>
</feature>
<dbReference type="InterPro" id="IPR054722">
    <property type="entry name" value="PolX-like_BBD"/>
</dbReference>
<dbReference type="Pfam" id="PF14244">
    <property type="entry name" value="Retrotran_gag_3"/>
    <property type="match status" value="1"/>
</dbReference>
<reference evidence="4" key="2">
    <citation type="submission" date="2025-08" db="UniProtKB">
        <authorList>
            <consortium name="RefSeq"/>
        </authorList>
    </citation>
    <scope>IDENTIFICATION</scope>
    <source>
        <tissue evidence="4">Whole plant</tissue>
    </source>
</reference>
<dbReference type="GeneID" id="127740490"/>
<name>A0A9C6WA22_ARADU</name>